<gene>
    <name evidence="1" type="ORF">CJ014_00550</name>
</gene>
<dbReference type="SUPFAM" id="SSF47413">
    <property type="entry name" value="lambda repressor-like DNA-binding domains"/>
    <property type="match status" value="1"/>
</dbReference>
<reference evidence="1 2" key="1">
    <citation type="submission" date="2017-08" db="EMBL/GenBank/DDBJ databases">
        <title>Pleomorphomonas carboxidotrophicus sp. nov., a new mesophilic hydrogenogenic carboxidotroph.</title>
        <authorList>
            <person name="Esquivel-Elizondo S."/>
            <person name="Krajmalnik-Brown R."/>
            <person name="Maldonado J."/>
        </authorList>
    </citation>
    <scope>NUCLEOTIDE SEQUENCE [LARGE SCALE GENOMIC DNA]</scope>
    <source>
        <strain evidence="1 2">SVCO-16</strain>
    </source>
</reference>
<evidence type="ECO:0000313" key="1">
    <source>
        <dbReference type="EMBL" id="PIP00628.1"/>
    </source>
</evidence>
<dbReference type="Gene3D" id="1.10.260.40">
    <property type="entry name" value="lambda repressor-like DNA-binding domains"/>
    <property type="match status" value="1"/>
</dbReference>
<evidence type="ECO:0000313" key="2">
    <source>
        <dbReference type="Proteomes" id="UP000231070"/>
    </source>
</evidence>
<dbReference type="EMBL" id="NQVN01000001">
    <property type="protein sequence ID" value="PIP00628.1"/>
    <property type="molecule type" value="Genomic_DNA"/>
</dbReference>
<dbReference type="AlphaFoldDB" id="A0A2G9X0Y3"/>
<dbReference type="GO" id="GO:0003677">
    <property type="term" value="F:DNA binding"/>
    <property type="evidence" value="ECO:0007669"/>
    <property type="project" value="InterPro"/>
</dbReference>
<dbReference type="OrthoDB" id="4419620at2"/>
<sequence>MNTITGAQLRAGRALIRWSANDLAKAANVGVATIRRAEATDGAVTMVPNNLVAIRAALEAAGVIFVDANGEGPGVRLKKVHG</sequence>
<accession>A0A2G9X0Y3</accession>
<dbReference type="InterPro" id="IPR010982">
    <property type="entry name" value="Lambda_DNA-bd_dom_sf"/>
</dbReference>
<comment type="caution">
    <text evidence="1">The sequence shown here is derived from an EMBL/GenBank/DDBJ whole genome shotgun (WGS) entry which is preliminary data.</text>
</comment>
<protein>
    <submittedName>
        <fullName evidence="1">Transcriptional regulator</fullName>
    </submittedName>
</protein>
<dbReference type="Proteomes" id="UP000231070">
    <property type="component" value="Unassembled WGS sequence"/>
</dbReference>
<name>A0A2G9X0Y3_9HYPH</name>
<organism evidence="1 2">
    <name type="scientific">Pleomorphomonas carboxyditropha</name>
    <dbReference type="NCBI Taxonomy" id="2023338"/>
    <lineage>
        <taxon>Bacteria</taxon>
        <taxon>Pseudomonadati</taxon>
        <taxon>Pseudomonadota</taxon>
        <taxon>Alphaproteobacteria</taxon>
        <taxon>Hyphomicrobiales</taxon>
        <taxon>Pleomorphomonadaceae</taxon>
        <taxon>Pleomorphomonas</taxon>
    </lineage>
</organism>
<proteinExistence type="predicted"/>
<keyword evidence="2" id="KW-1185">Reference proteome</keyword>